<dbReference type="InterPro" id="IPR014710">
    <property type="entry name" value="RmlC-like_jellyroll"/>
</dbReference>
<reference evidence="2 3" key="1">
    <citation type="submission" date="2020-08" db="EMBL/GenBank/DDBJ databases">
        <title>Genomic Encyclopedia of Type Strains, Phase IV (KMG-V): Genome sequencing to study the core and pangenomes of soil and plant-associated prokaryotes.</title>
        <authorList>
            <person name="Whitman W."/>
        </authorList>
    </citation>
    <scope>NUCLEOTIDE SEQUENCE [LARGE SCALE GENOMIC DNA]</scope>
    <source>
        <strain evidence="2 3">SEMIA 4084</strain>
    </source>
</reference>
<accession>A0A7W8UGM6</accession>
<protein>
    <submittedName>
        <fullName evidence="2">Mannose-6-phosphate isomerase-like protein (Cupin superfamily)</fullName>
    </submittedName>
</protein>
<organism evidence="2 3">
    <name type="scientific">Rhizobium giardinii</name>
    <dbReference type="NCBI Taxonomy" id="56731"/>
    <lineage>
        <taxon>Bacteria</taxon>
        <taxon>Pseudomonadati</taxon>
        <taxon>Pseudomonadota</taxon>
        <taxon>Alphaproteobacteria</taxon>
        <taxon>Hyphomicrobiales</taxon>
        <taxon>Rhizobiaceae</taxon>
        <taxon>Rhizobium/Agrobacterium group</taxon>
        <taxon>Rhizobium</taxon>
    </lineage>
</organism>
<dbReference type="GO" id="GO:0016853">
    <property type="term" value="F:isomerase activity"/>
    <property type="evidence" value="ECO:0007669"/>
    <property type="project" value="UniProtKB-KW"/>
</dbReference>
<dbReference type="RefSeq" id="WP_018326096.1">
    <property type="nucleotide sequence ID" value="NZ_JACHBK010000016.1"/>
</dbReference>
<evidence type="ECO:0000313" key="3">
    <source>
        <dbReference type="Proteomes" id="UP000585507"/>
    </source>
</evidence>
<dbReference type="Pfam" id="PF07883">
    <property type="entry name" value="Cupin_2"/>
    <property type="match status" value="1"/>
</dbReference>
<sequence>MIIIVEEDMRREEATPHGKIGMSTAFRLTADIPNRTLEFRKRILHPGSAIGAHLIDHDEVYYVISGEGEVFSNEQAQSLGPGMMAYLYRGDAVGIRQIGDAPLEMIISYPLENR</sequence>
<gene>
    <name evidence="2" type="ORF">GGD55_005752</name>
</gene>
<keyword evidence="3" id="KW-1185">Reference proteome</keyword>
<dbReference type="SUPFAM" id="SSF51182">
    <property type="entry name" value="RmlC-like cupins"/>
    <property type="match status" value="1"/>
</dbReference>
<dbReference type="Proteomes" id="UP000585507">
    <property type="component" value="Unassembled WGS sequence"/>
</dbReference>
<evidence type="ECO:0000313" key="2">
    <source>
        <dbReference type="EMBL" id="MBB5539009.1"/>
    </source>
</evidence>
<dbReference type="AlphaFoldDB" id="A0A7W8UGM6"/>
<dbReference type="EMBL" id="JACHBK010000016">
    <property type="protein sequence ID" value="MBB5539009.1"/>
    <property type="molecule type" value="Genomic_DNA"/>
</dbReference>
<dbReference type="Gene3D" id="2.60.120.10">
    <property type="entry name" value="Jelly Rolls"/>
    <property type="match status" value="1"/>
</dbReference>
<keyword evidence="2" id="KW-0413">Isomerase</keyword>
<dbReference type="InterPro" id="IPR011051">
    <property type="entry name" value="RmlC_Cupin_sf"/>
</dbReference>
<name>A0A7W8UGM6_9HYPH</name>
<feature type="domain" description="Cupin type-2" evidence="1">
    <location>
        <begin position="44"/>
        <end position="107"/>
    </location>
</feature>
<dbReference type="InterPro" id="IPR013096">
    <property type="entry name" value="Cupin_2"/>
</dbReference>
<proteinExistence type="predicted"/>
<evidence type="ECO:0000259" key="1">
    <source>
        <dbReference type="Pfam" id="PF07883"/>
    </source>
</evidence>
<comment type="caution">
    <text evidence="2">The sequence shown here is derived from an EMBL/GenBank/DDBJ whole genome shotgun (WGS) entry which is preliminary data.</text>
</comment>